<gene>
    <name evidence="2" type="ORF">CAB17_16155</name>
</gene>
<dbReference type="EMBL" id="CP025491">
    <property type="protein sequence ID" value="AUH73415.1"/>
    <property type="molecule type" value="Genomic_DNA"/>
</dbReference>
<feature type="region of interest" description="Disordered" evidence="1">
    <location>
        <begin position="42"/>
        <end position="104"/>
    </location>
</feature>
<name>A0A2H5FPC8_9GAMM</name>
<protein>
    <submittedName>
        <fullName evidence="2">Uncharacterized protein</fullName>
    </submittedName>
</protein>
<feature type="compositionally biased region" description="Polar residues" evidence="1">
    <location>
        <begin position="52"/>
        <end position="69"/>
    </location>
</feature>
<evidence type="ECO:0000313" key="2">
    <source>
        <dbReference type="EMBL" id="AUH73415.1"/>
    </source>
</evidence>
<dbReference type="Proteomes" id="UP000234343">
    <property type="component" value="Chromosome"/>
</dbReference>
<organism evidence="2 3">
    <name type="scientific">Legionella sainthelensi</name>
    <dbReference type="NCBI Taxonomy" id="28087"/>
    <lineage>
        <taxon>Bacteria</taxon>
        <taxon>Pseudomonadati</taxon>
        <taxon>Pseudomonadota</taxon>
        <taxon>Gammaproteobacteria</taxon>
        <taxon>Legionellales</taxon>
        <taxon>Legionellaceae</taxon>
        <taxon>Legionella</taxon>
    </lineage>
</organism>
<dbReference type="KEGG" id="lsh:CAB17_16155"/>
<keyword evidence="3" id="KW-1185">Reference proteome</keyword>
<sequence length="104" mass="11640">MVLNLLPLQNYRLLLFVNLFHFLKRLVAPELLANYVIASHSLPKSKKSSSSEQPGMRNTNSSSSENCPNTPLLEPGNVCDISLQDQPEENDMDLILSETANMRP</sequence>
<accession>A0A2H5FPC8</accession>
<dbReference type="AlphaFoldDB" id="A0A2H5FPC8"/>
<evidence type="ECO:0000313" key="3">
    <source>
        <dbReference type="Proteomes" id="UP000234343"/>
    </source>
</evidence>
<reference evidence="2 3" key="1">
    <citation type="submission" date="2017-12" db="EMBL/GenBank/DDBJ databases">
        <title>Legionella sainthelensi LA01-117, whole genome sequence of a clinical isolate from New Zealand.</title>
        <authorList>
            <person name="Cree S.L."/>
            <person name="Slow S."/>
            <person name="Kennedy M.A."/>
            <person name="Murdoch D.R."/>
            <person name="Biggs P.J."/>
            <person name="Anderson T."/>
        </authorList>
    </citation>
    <scope>NUCLEOTIDE SEQUENCE [LARGE SCALE GENOMIC DNA]</scope>
    <source>
        <strain evidence="2 3">LA01-117</strain>
    </source>
</reference>
<proteinExistence type="predicted"/>
<evidence type="ECO:0000256" key="1">
    <source>
        <dbReference type="SAM" id="MobiDB-lite"/>
    </source>
</evidence>